<dbReference type="InterPro" id="IPR035437">
    <property type="entry name" value="SNase_OB-fold_sf"/>
</dbReference>
<comment type="caution">
    <text evidence="1">The sequence shown here is derived from an EMBL/GenBank/DDBJ whole genome shotgun (WGS) entry which is preliminary data.</text>
</comment>
<accession>A0A7J0DPJ8</accession>
<dbReference type="EMBL" id="BJWL01000333">
    <property type="protein sequence ID" value="GFS39569.1"/>
    <property type="molecule type" value="Genomic_DNA"/>
</dbReference>
<organism evidence="1 2">
    <name type="scientific">Actinidia rufa</name>
    <dbReference type="NCBI Taxonomy" id="165716"/>
    <lineage>
        <taxon>Eukaryota</taxon>
        <taxon>Viridiplantae</taxon>
        <taxon>Streptophyta</taxon>
        <taxon>Embryophyta</taxon>
        <taxon>Tracheophyta</taxon>
        <taxon>Spermatophyta</taxon>
        <taxon>Magnoliopsida</taxon>
        <taxon>eudicotyledons</taxon>
        <taxon>Gunneridae</taxon>
        <taxon>Pentapetalae</taxon>
        <taxon>asterids</taxon>
        <taxon>Ericales</taxon>
        <taxon>Actinidiaceae</taxon>
        <taxon>Actinidia</taxon>
    </lineage>
</organism>
<sequence length="259" mass="28357">MIPLSLSVELTSLGNWCLLASRLSVCPSVCCRNPVLVSRVSRYSFIFKPGTINGKKGITEKAKTVVIPEISSDELNGEAYTKVHAPLTSEQRLEASAGSTTEVARDPCGREVKHFTKIRVGIVLESVDKFINLIGSVCYPDGELAKDLALELIENVVEVVSGDCVVADDSVPYGCPLAKERVNLSSIRCLKIENLRRDEKPAPYAQEAKEFLRTHLIGRQVTVSIEYSRKVGMMDSQCCSWSGRFKGDGFRISVPGISS</sequence>
<evidence type="ECO:0000313" key="1">
    <source>
        <dbReference type="EMBL" id="GFS39569.1"/>
    </source>
</evidence>
<dbReference type="Proteomes" id="UP000585474">
    <property type="component" value="Unassembled WGS sequence"/>
</dbReference>
<gene>
    <name evidence="1" type="ORF">Acr_00g0063760</name>
</gene>
<dbReference type="OrthoDB" id="1706481at2759"/>
<dbReference type="SUPFAM" id="SSF50199">
    <property type="entry name" value="Staphylococcal nuclease"/>
    <property type="match status" value="1"/>
</dbReference>
<name>A0A7J0DPJ8_9ERIC</name>
<keyword evidence="2" id="KW-1185">Reference proteome</keyword>
<protein>
    <submittedName>
        <fullName evidence="1">TUDOR-SN protein 1</fullName>
    </submittedName>
</protein>
<dbReference type="AlphaFoldDB" id="A0A7J0DPJ8"/>
<dbReference type="Gene3D" id="2.40.50.90">
    <property type="match status" value="1"/>
</dbReference>
<evidence type="ECO:0000313" key="2">
    <source>
        <dbReference type="Proteomes" id="UP000585474"/>
    </source>
</evidence>
<reference evidence="2" key="1">
    <citation type="submission" date="2019-07" db="EMBL/GenBank/DDBJ databases">
        <title>De Novo Assembly of kiwifruit Actinidia rufa.</title>
        <authorList>
            <person name="Sugita-Konishi S."/>
            <person name="Sato K."/>
            <person name="Mori E."/>
            <person name="Abe Y."/>
            <person name="Kisaki G."/>
            <person name="Hamano K."/>
            <person name="Suezawa K."/>
            <person name="Otani M."/>
            <person name="Fukuda T."/>
            <person name="Manabe T."/>
            <person name="Gomi K."/>
            <person name="Tabuchi M."/>
            <person name="Akimitsu K."/>
            <person name="Kataoka I."/>
        </authorList>
    </citation>
    <scope>NUCLEOTIDE SEQUENCE [LARGE SCALE GENOMIC DNA]</scope>
    <source>
        <strain evidence="2">cv. Fuchu</strain>
    </source>
</reference>
<proteinExistence type="predicted"/>